<evidence type="ECO:0000313" key="2">
    <source>
        <dbReference type="Proteomes" id="UP001054837"/>
    </source>
</evidence>
<dbReference type="AlphaFoldDB" id="A0AAV4WDL1"/>
<comment type="caution">
    <text evidence="1">The sequence shown here is derived from an EMBL/GenBank/DDBJ whole genome shotgun (WGS) entry which is preliminary data.</text>
</comment>
<dbReference type="Proteomes" id="UP001054837">
    <property type="component" value="Unassembled WGS sequence"/>
</dbReference>
<sequence>MNGLATRTRLPKLVAANSELHAQRWVWEHWTHLIHTITVIDAVRAHKQQPFAGSKYSLQTAISNRQCGGNNCFLAEEQPPIDFWRGR</sequence>
<gene>
    <name evidence="1" type="ORF">CDAR_368191</name>
</gene>
<organism evidence="1 2">
    <name type="scientific">Caerostris darwini</name>
    <dbReference type="NCBI Taxonomy" id="1538125"/>
    <lineage>
        <taxon>Eukaryota</taxon>
        <taxon>Metazoa</taxon>
        <taxon>Ecdysozoa</taxon>
        <taxon>Arthropoda</taxon>
        <taxon>Chelicerata</taxon>
        <taxon>Arachnida</taxon>
        <taxon>Araneae</taxon>
        <taxon>Araneomorphae</taxon>
        <taxon>Entelegynae</taxon>
        <taxon>Araneoidea</taxon>
        <taxon>Araneidae</taxon>
        <taxon>Caerostris</taxon>
    </lineage>
</organism>
<proteinExistence type="predicted"/>
<reference evidence="1 2" key="1">
    <citation type="submission" date="2021-06" db="EMBL/GenBank/DDBJ databases">
        <title>Caerostris darwini draft genome.</title>
        <authorList>
            <person name="Kono N."/>
            <person name="Arakawa K."/>
        </authorList>
    </citation>
    <scope>NUCLEOTIDE SEQUENCE [LARGE SCALE GENOMIC DNA]</scope>
</reference>
<protein>
    <submittedName>
        <fullName evidence="1">Uncharacterized protein</fullName>
    </submittedName>
</protein>
<dbReference type="EMBL" id="BPLQ01014549">
    <property type="protein sequence ID" value="GIY80732.1"/>
    <property type="molecule type" value="Genomic_DNA"/>
</dbReference>
<evidence type="ECO:0000313" key="1">
    <source>
        <dbReference type="EMBL" id="GIY80732.1"/>
    </source>
</evidence>
<keyword evidence="2" id="KW-1185">Reference proteome</keyword>
<name>A0AAV4WDL1_9ARAC</name>
<accession>A0AAV4WDL1</accession>